<dbReference type="Proteomes" id="UP000299102">
    <property type="component" value="Unassembled WGS sequence"/>
</dbReference>
<protein>
    <submittedName>
        <fullName evidence="2">Uncharacterized protein</fullName>
    </submittedName>
</protein>
<feature type="compositionally biased region" description="Polar residues" evidence="1">
    <location>
        <begin position="203"/>
        <end position="225"/>
    </location>
</feature>
<comment type="caution">
    <text evidence="2">The sequence shown here is derived from an EMBL/GenBank/DDBJ whole genome shotgun (WGS) entry which is preliminary data.</text>
</comment>
<dbReference type="EMBL" id="BGZK01001130">
    <property type="protein sequence ID" value="GBP72030.1"/>
    <property type="molecule type" value="Genomic_DNA"/>
</dbReference>
<evidence type="ECO:0000313" key="2">
    <source>
        <dbReference type="EMBL" id="GBP72030.1"/>
    </source>
</evidence>
<reference evidence="2 3" key="1">
    <citation type="journal article" date="2019" name="Commun. Biol.">
        <title>The bagworm genome reveals a unique fibroin gene that provides high tensile strength.</title>
        <authorList>
            <person name="Kono N."/>
            <person name="Nakamura H."/>
            <person name="Ohtoshi R."/>
            <person name="Tomita M."/>
            <person name="Numata K."/>
            <person name="Arakawa K."/>
        </authorList>
    </citation>
    <scope>NUCLEOTIDE SEQUENCE [LARGE SCALE GENOMIC DNA]</scope>
</reference>
<keyword evidence="3" id="KW-1185">Reference proteome</keyword>
<evidence type="ECO:0000256" key="1">
    <source>
        <dbReference type="SAM" id="MobiDB-lite"/>
    </source>
</evidence>
<feature type="compositionally biased region" description="Polar residues" evidence="1">
    <location>
        <begin position="122"/>
        <end position="137"/>
    </location>
</feature>
<gene>
    <name evidence="2" type="ORF">EVAR_51279_1</name>
</gene>
<proteinExistence type="predicted"/>
<dbReference type="OrthoDB" id="7389487at2759"/>
<feature type="compositionally biased region" description="Basic residues" evidence="1">
    <location>
        <begin position="229"/>
        <end position="239"/>
    </location>
</feature>
<feature type="region of interest" description="Disordered" evidence="1">
    <location>
        <begin position="99"/>
        <end position="239"/>
    </location>
</feature>
<accession>A0A4C1YAH4</accession>
<dbReference type="AlphaFoldDB" id="A0A4C1YAH4"/>
<feature type="compositionally biased region" description="Low complexity" evidence="1">
    <location>
        <begin position="138"/>
        <end position="170"/>
    </location>
</feature>
<name>A0A4C1YAH4_EUMVA</name>
<evidence type="ECO:0000313" key="3">
    <source>
        <dbReference type="Proteomes" id="UP000299102"/>
    </source>
</evidence>
<organism evidence="2 3">
    <name type="scientific">Eumeta variegata</name>
    <name type="common">Bagworm moth</name>
    <name type="synonym">Eumeta japonica</name>
    <dbReference type="NCBI Taxonomy" id="151549"/>
    <lineage>
        <taxon>Eukaryota</taxon>
        <taxon>Metazoa</taxon>
        <taxon>Ecdysozoa</taxon>
        <taxon>Arthropoda</taxon>
        <taxon>Hexapoda</taxon>
        <taxon>Insecta</taxon>
        <taxon>Pterygota</taxon>
        <taxon>Neoptera</taxon>
        <taxon>Endopterygota</taxon>
        <taxon>Lepidoptera</taxon>
        <taxon>Glossata</taxon>
        <taxon>Ditrysia</taxon>
        <taxon>Tineoidea</taxon>
        <taxon>Psychidae</taxon>
        <taxon>Oiketicinae</taxon>
        <taxon>Eumeta</taxon>
    </lineage>
</organism>
<sequence>MDAYGFPEFRNLFAMFSFHLAGFPVRFFPIFFKLLLKSFEELLLDKLLLEEMLLDELLLQLVTEAERILDCEDSVEDLAKTQPVTFITSRGAHVPMKNKNRASKVSFGDESDVDLSDDDSTYRNVSNKSQPSQSRMRSASVTNCNSSSSSNISSSSSLSSNSSSNDFNSSLKKIGKKRTGNPARWKENIAKRFRNSGKPYASMSKSKNKSLLAQKSVGRSAQKSLPTIARKKSWKVTER</sequence>
<feature type="compositionally biased region" description="Acidic residues" evidence="1">
    <location>
        <begin position="109"/>
        <end position="119"/>
    </location>
</feature>